<dbReference type="GO" id="GO:0016757">
    <property type="term" value="F:glycosyltransferase activity"/>
    <property type="evidence" value="ECO:0007669"/>
    <property type="project" value="TreeGrafter"/>
</dbReference>
<sequence>MMVQNAEKTLAIALESLENICDELIIVDGGSTDSTCEIASNYKANIIHSAWSGNHAQQRNVYLSSVQTDWVFVLDSDEFINQSTKEFLRFIKESNSELDTDNFWIPRKWISTFSKHHYITTKPHYPDFQRRLFKYNKNLFYTGLIHETLHNLNHEGICLTELSIYHLDFFINNEEKRRAKVRRYSQIDPRNGGRHFYLANPKTIHTSEWNYDEISLDVQVLIEKNLNEPVLNSQLNNLISAEIKNDEFSNLIQIIARTQDIKTILEIGSSSGEGSTEAFVTGIRKNPNKPTLFCMEVSQTRFSQLKKNYANDSFVKCYNLSSVAIENFPTPNELINFYNTTRTNLNYYPLRQILDWLNQDIEYLNKSGVPQNGIKKIKEQNNIEYFDVVLIDGSEFTGLSELDEVYGAKYILLDDINAFKNYQNHQRLLADTNYQIVTQNISLRNGYSVFQRANNSQLKVSPKIENYSNLPIHFFTIVLNGEPFIRYHIEAFKQLPFKWHWHIVEGVAELKHDTGWSIQQGGHISDKIHHNGWSNDGTTEYLDELASQYPDQITVYRKPEGIFWNGKREMVNEPLFNIHEECLLWQLDVDELWTVEQFSTARQMFIDNPNKTAAFYWCWYFVGENLIISTRNCYTQNPQQEWLRTWRYKPGAVWVAHEPPRLEEPLPNGQWQNVANLNPFLHDETEKYGLVFQHFAYVTPEQLQFKEQYYGYTNAVEQWKALQEETKFPVLLRQYFSWVQDDTMVDISESYGLVPIAKKSSNSTNWLFVPPDKVQTQIPKIKKTKPIIIVDGVFFQLYQTGIARVWKSLLEEWVNNGFAKYILVIDRAGTAPKVSGIRYRTLPHYNYDNTDADREMLQEVCNEEGADLFISTYYTTPTTTASVFLAHDMIPEVFGWNLNNPMWREKHYGIQHAAAYIAVSENTARDLTKCFPQISLESVKIAKNGVNHQIFSPATQEDINRFQTKYGISKPYFIIVSIGGYKNTILFLAAFAQLHSKQAFDIVCTGTRGLLDEQLRGYTSGSTVHMLQLSDEELKIAYSGAIALIYPSQYEGFGLPVLEAIACGCPVITCPNASLPEVAGKAALYVQDDDIEGMANALCEIQKPSVRNSLIAAGLKQAKQFSWSKMAQEVSSVLIDTTLQRLNLKETNLIIFPDWSQPEELLALELQKVIGAIATHPDSNRTTLLIDTSEIYHEDAELLLSGVTMNMLMEEDLDITEGLEISLVGNLANIQWEAMLSRIQARIVLERENKQAIAQVKAENLLSYDLDSLIGMTPHYCKR</sequence>
<evidence type="ECO:0000256" key="1">
    <source>
        <dbReference type="ARBA" id="ARBA00022679"/>
    </source>
</evidence>
<name>A0A846H6F0_9CYAN</name>
<evidence type="ECO:0000313" key="3">
    <source>
        <dbReference type="EMBL" id="NEU72932.1"/>
    </source>
</evidence>
<evidence type="ECO:0000313" key="4">
    <source>
        <dbReference type="Proteomes" id="UP000031549"/>
    </source>
</evidence>
<organism evidence="3 4">
    <name type="scientific">Hassallia byssoidea VB512170</name>
    <dbReference type="NCBI Taxonomy" id="1304833"/>
    <lineage>
        <taxon>Bacteria</taxon>
        <taxon>Bacillati</taxon>
        <taxon>Cyanobacteriota</taxon>
        <taxon>Cyanophyceae</taxon>
        <taxon>Nostocales</taxon>
        <taxon>Tolypothrichaceae</taxon>
        <taxon>Hassallia</taxon>
    </lineage>
</organism>
<dbReference type="GO" id="GO:0009103">
    <property type="term" value="P:lipopolysaccharide biosynthetic process"/>
    <property type="evidence" value="ECO:0007669"/>
    <property type="project" value="TreeGrafter"/>
</dbReference>
<dbReference type="InterPro" id="IPR029044">
    <property type="entry name" value="Nucleotide-diphossugar_trans"/>
</dbReference>
<dbReference type="PANTHER" id="PTHR46401:SF2">
    <property type="entry name" value="GLYCOSYLTRANSFERASE WBBK-RELATED"/>
    <property type="match status" value="1"/>
</dbReference>
<accession>A0A846H6F0</accession>
<evidence type="ECO:0000259" key="2">
    <source>
        <dbReference type="Pfam" id="PF00535"/>
    </source>
</evidence>
<dbReference type="Pfam" id="PF00535">
    <property type="entry name" value="Glycos_transf_2"/>
    <property type="match status" value="1"/>
</dbReference>
<dbReference type="Proteomes" id="UP000031549">
    <property type="component" value="Unassembled WGS sequence"/>
</dbReference>
<dbReference type="Gene3D" id="3.90.550.10">
    <property type="entry name" value="Spore Coat Polysaccharide Biosynthesis Protein SpsA, Chain A"/>
    <property type="match status" value="1"/>
</dbReference>
<dbReference type="PANTHER" id="PTHR46401">
    <property type="entry name" value="GLYCOSYLTRANSFERASE WBBK-RELATED"/>
    <property type="match status" value="1"/>
</dbReference>
<proteinExistence type="predicted"/>
<dbReference type="CDD" id="cd02511">
    <property type="entry name" value="Beta4Glucosyltransferase"/>
    <property type="match status" value="1"/>
</dbReference>
<feature type="domain" description="Glycosyltransferase 2-like" evidence="2">
    <location>
        <begin position="3"/>
        <end position="142"/>
    </location>
</feature>
<dbReference type="AlphaFoldDB" id="A0A846H6F0"/>
<dbReference type="SUPFAM" id="SSF53756">
    <property type="entry name" value="UDP-Glycosyltransferase/glycogen phosphorylase"/>
    <property type="match status" value="1"/>
</dbReference>
<reference evidence="3 4" key="1">
    <citation type="journal article" date="2015" name="Genome Announc.">
        <title>Draft Genome Sequence of Cyanobacterium Hassallia byssoidea Strain VB512170, Isolated from Monuments in India.</title>
        <authorList>
            <person name="Singh D."/>
            <person name="Chandrababunaidu M.M."/>
            <person name="Panda A."/>
            <person name="Sen D."/>
            <person name="Bhattacharyya S."/>
            <person name="Adhikary S.P."/>
            <person name="Tripathy S."/>
        </authorList>
    </citation>
    <scope>NUCLEOTIDE SEQUENCE [LARGE SCALE GENOMIC DNA]</scope>
    <source>
        <strain evidence="3 4">VB512170</strain>
    </source>
</reference>
<dbReference type="Gene3D" id="3.40.50.2000">
    <property type="entry name" value="Glycogen Phosphorylase B"/>
    <property type="match status" value="2"/>
</dbReference>
<comment type="caution">
    <text evidence="3">The sequence shown here is derived from an EMBL/GenBank/DDBJ whole genome shotgun (WGS) entry which is preliminary data.</text>
</comment>
<protein>
    <submittedName>
        <fullName evidence="3">Glycosyltransferase</fullName>
    </submittedName>
</protein>
<dbReference type="EMBL" id="JTCM02000016">
    <property type="protein sequence ID" value="NEU72932.1"/>
    <property type="molecule type" value="Genomic_DNA"/>
</dbReference>
<dbReference type="CDD" id="cd03809">
    <property type="entry name" value="GT4_MtfB-like"/>
    <property type="match status" value="1"/>
</dbReference>
<keyword evidence="4" id="KW-1185">Reference proteome</keyword>
<keyword evidence="1 3" id="KW-0808">Transferase</keyword>
<dbReference type="InterPro" id="IPR001173">
    <property type="entry name" value="Glyco_trans_2-like"/>
</dbReference>
<dbReference type="SUPFAM" id="SSF53448">
    <property type="entry name" value="Nucleotide-diphospho-sugar transferases"/>
    <property type="match status" value="2"/>
</dbReference>
<dbReference type="Pfam" id="PF13692">
    <property type="entry name" value="Glyco_trans_1_4"/>
    <property type="match status" value="1"/>
</dbReference>
<gene>
    <name evidence="3" type="ORF">PI95_010245</name>
</gene>